<dbReference type="OrthoDB" id="2401965at2759"/>
<dbReference type="InterPro" id="IPR001841">
    <property type="entry name" value="Znf_RING"/>
</dbReference>
<organism evidence="10 11">
    <name type="scientific">Bugula neritina</name>
    <name type="common">Brown bryozoan</name>
    <name type="synonym">Sertularia neritina</name>
    <dbReference type="NCBI Taxonomy" id="10212"/>
    <lineage>
        <taxon>Eukaryota</taxon>
        <taxon>Metazoa</taxon>
        <taxon>Spiralia</taxon>
        <taxon>Lophotrochozoa</taxon>
        <taxon>Bryozoa</taxon>
        <taxon>Gymnolaemata</taxon>
        <taxon>Cheilostomatida</taxon>
        <taxon>Flustrina</taxon>
        <taxon>Buguloidea</taxon>
        <taxon>Bugulidae</taxon>
        <taxon>Bugula</taxon>
    </lineage>
</organism>
<dbReference type="InterPro" id="IPR013126">
    <property type="entry name" value="Hsp_70_fam"/>
</dbReference>
<name>A0A7J7J8A9_BUGNE</name>
<keyword evidence="2" id="KW-0479">Metal-binding</keyword>
<dbReference type="EMBL" id="VXIV02002884">
    <property type="protein sequence ID" value="KAF6022187.1"/>
    <property type="molecule type" value="Genomic_DNA"/>
</dbReference>
<dbReference type="GO" id="GO:0005524">
    <property type="term" value="F:ATP binding"/>
    <property type="evidence" value="ECO:0007669"/>
    <property type="project" value="UniProtKB-KW"/>
</dbReference>
<proteinExistence type="inferred from homology"/>
<reference evidence="10" key="1">
    <citation type="submission" date="2020-06" db="EMBL/GenBank/DDBJ databases">
        <title>Draft genome of Bugula neritina, a colonial animal packing powerful symbionts and potential medicines.</title>
        <authorList>
            <person name="Rayko M."/>
        </authorList>
    </citation>
    <scope>NUCLEOTIDE SEQUENCE [LARGE SCALE GENOMIC DNA]</scope>
    <source>
        <strain evidence="10">Kwan_BN1</strain>
    </source>
</reference>
<dbReference type="GO" id="GO:0140662">
    <property type="term" value="F:ATP-dependent protein folding chaperone"/>
    <property type="evidence" value="ECO:0007669"/>
    <property type="project" value="InterPro"/>
</dbReference>
<dbReference type="PROSITE" id="PS00518">
    <property type="entry name" value="ZF_RING_1"/>
    <property type="match status" value="1"/>
</dbReference>
<dbReference type="InterPro" id="IPR013083">
    <property type="entry name" value="Znf_RING/FYVE/PHD"/>
</dbReference>
<comment type="similarity">
    <text evidence="1 8">Belongs to the heat shock protein 70 family.</text>
</comment>
<dbReference type="SUPFAM" id="SSF57850">
    <property type="entry name" value="RING/U-box"/>
    <property type="match status" value="1"/>
</dbReference>
<dbReference type="GO" id="GO:0008270">
    <property type="term" value="F:zinc ion binding"/>
    <property type="evidence" value="ECO:0007669"/>
    <property type="project" value="UniProtKB-KW"/>
</dbReference>
<comment type="caution">
    <text evidence="10">The sequence shown here is derived from an EMBL/GenBank/DDBJ whole genome shotgun (WGS) entry which is preliminary data.</text>
</comment>
<evidence type="ECO:0000313" key="11">
    <source>
        <dbReference type="Proteomes" id="UP000593567"/>
    </source>
</evidence>
<dbReference type="SMART" id="SM00184">
    <property type="entry name" value="RING"/>
    <property type="match status" value="1"/>
</dbReference>
<evidence type="ECO:0000256" key="4">
    <source>
        <dbReference type="ARBA" id="ARBA00022771"/>
    </source>
</evidence>
<protein>
    <submittedName>
        <fullName evidence="10">HSPA13</fullName>
    </submittedName>
</protein>
<keyword evidence="11" id="KW-1185">Reference proteome</keyword>
<dbReference type="Proteomes" id="UP000593567">
    <property type="component" value="Unassembled WGS sequence"/>
</dbReference>
<dbReference type="SUPFAM" id="SSF53067">
    <property type="entry name" value="Actin-like ATPase domain"/>
    <property type="match status" value="2"/>
</dbReference>
<dbReference type="Pfam" id="PF00012">
    <property type="entry name" value="HSP70"/>
    <property type="match status" value="1"/>
</dbReference>
<keyword evidence="3 8" id="KW-0547">Nucleotide-binding</keyword>
<evidence type="ECO:0000256" key="6">
    <source>
        <dbReference type="ARBA" id="ARBA00022840"/>
    </source>
</evidence>
<dbReference type="PRINTS" id="PR00301">
    <property type="entry name" value="HEATSHOCK70"/>
</dbReference>
<dbReference type="Gene3D" id="3.30.40.10">
    <property type="entry name" value="Zinc/RING finger domain, C3HC4 (zinc finger)"/>
    <property type="match status" value="1"/>
</dbReference>
<dbReference type="FunFam" id="3.30.30.30:FF:000007">
    <property type="entry name" value="Heat shock 70 kDa protein 13"/>
    <property type="match status" value="1"/>
</dbReference>
<dbReference type="InterPro" id="IPR018181">
    <property type="entry name" value="Heat_shock_70_CS"/>
</dbReference>
<dbReference type="Gene3D" id="3.30.420.40">
    <property type="match status" value="2"/>
</dbReference>
<evidence type="ECO:0000259" key="9">
    <source>
        <dbReference type="PROSITE" id="PS50089"/>
    </source>
</evidence>
<dbReference type="Gene3D" id="3.30.30.30">
    <property type="match status" value="1"/>
</dbReference>
<evidence type="ECO:0000256" key="8">
    <source>
        <dbReference type="RuleBase" id="RU003322"/>
    </source>
</evidence>
<sequence length="560" mass="62675">MFYLDNGCFSLLSSLEVKYSLWVQLHSLSLDLDLLPFSLLDILHNVPCLLLPLKLLVSTLYDDLLDHLFLHWVISSCIWGCDYLSNSLGHKCIPSVVAFTDGEVLVGHDAVNQQNKNSANTIYDAKRFIGKKFTQSQLEKEAARYQFKMSLDSEGLALFHVQLKGKAITMTPQRIGGYIIAALQQTMAKNLTFSTPNLAVVSVPAEFNQLQRNHTSEAASHAGFKVLRVINEPTAAALAYGLHKKKGVSTVMVVDLGGGTLDVSLLSIQGGMFLTQAMAGNNHLGGQDFNVQLQNYLLNDIYNEFQHRLTDPNDMQQLRSAVETAKIRLTTESNTLLELPLTSIHKDLLITMLLKGNDNMAMHSFSRATSSRHQQDHDEFKCTVCMEFFDDPVRTSCNHIFCKKCLDEVLQNNLSCPFCRNSMSANEYIQANDVVSKMRNRTLDCADCGQKFKPIDGRQHEIECSPKPLEVSAGGSLGITVNRHESLLAHCNANHKQAQNHNLVCTICVAFPWGNQGQASGHLLDHMNLRHKFDYDRFVDLHEDEDASLRDALQQSLYEI</sequence>
<evidence type="ECO:0000256" key="3">
    <source>
        <dbReference type="ARBA" id="ARBA00022741"/>
    </source>
</evidence>
<evidence type="ECO:0000256" key="1">
    <source>
        <dbReference type="ARBA" id="ARBA00007381"/>
    </source>
</evidence>
<dbReference type="AlphaFoldDB" id="A0A7J7J8A9"/>
<keyword evidence="6 8" id="KW-0067">ATP-binding</keyword>
<dbReference type="PANTHER" id="PTHR19375">
    <property type="entry name" value="HEAT SHOCK PROTEIN 70KDA"/>
    <property type="match status" value="1"/>
</dbReference>
<feature type="domain" description="RING-type" evidence="9">
    <location>
        <begin position="382"/>
        <end position="420"/>
    </location>
</feature>
<evidence type="ECO:0000256" key="7">
    <source>
        <dbReference type="PROSITE-ProRule" id="PRU00175"/>
    </source>
</evidence>
<gene>
    <name evidence="10" type="ORF">EB796_019514</name>
</gene>
<evidence type="ECO:0000313" key="10">
    <source>
        <dbReference type="EMBL" id="KAF6022187.1"/>
    </source>
</evidence>
<dbReference type="Gene3D" id="3.90.640.10">
    <property type="entry name" value="Actin, Chain A, domain 4"/>
    <property type="match status" value="1"/>
</dbReference>
<accession>A0A7J7J8A9</accession>
<dbReference type="PROSITE" id="PS00329">
    <property type="entry name" value="HSP70_2"/>
    <property type="match status" value="1"/>
</dbReference>
<keyword evidence="5" id="KW-0862">Zinc</keyword>
<dbReference type="Pfam" id="PF13923">
    <property type="entry name" value="zf-C3HC4_2"/>
    <property type="match status" value="1"/>
</dbReference>
<keyword evidence="4 7" id="KW-0863">Zinc-finger</keyword>
<dbReference type="PROSITE" id="PS50089">
    <property type="entry name" value="ZF_RING_2"/>
    <property type="match status" value="1"/>
</dbReference>
<evidence type="ECO:0000256" key="5">
    <source>
        <dbReference type="ARBA" id="ARBA00022833"/>
    </source>
</evidence>
<dbReference type="InterPro" id="IPR017907">
    <property type="entry name" value="Znf_RING_CS"/>
</dbReference>
<evidence type="ECO:0000256" key="2">
    <source>
        <dbReference type="ARBA" id="ARBA00022723"/>
    </source>
</evidence>
<dbReference type="InterPro" id="IPR043129">
    <property type="entry name" value="ATPase_NBD"/>
</dbReference>